<dbReference type="SUPFAM" id="SSF53756">
    <property type="entry name" value="UDP-Glycosyltransferase/glycogen phosphorylase"/>
    <property type="match status" value="1"/>
</dbReference>
<name>A0A3D3RD38_9PLAN</name>
<protein>
    <recommendedName>
        <fullName evidence="4">Capsule polysaccharide biosynthesis protein</fullName>
    </recommendedName>
</protein>
<keyword evidence="1" id="KW-1133">Transmembrane helix</keyword>
<dbReference type="Gene3D" id="3.40.50.2000">
    <property type="entry name" value="Glycogen Phosphorylase B"/>
    <property type="match status" value="1"/>
</dbReference>
<dbReference type="EMBL" id="DQAY01000170">
    <property type="protein sequence ID" value="HCO26733.1"/>
    <property type="molecule type" value="Genomic_DNA"/>
</dbReference>
<dbReference type="Gene3D" id="3.40.50.12580">
    <property type="match status" value="1"/>
</dbReference>
<dbReference type="InterPro" id="IPR043148">
    <property type="entry name" value="TagF_C"/>
</dbReference>
<keyword evidence="1" id="KW-0812">Transmembrane</keyword>
<sequence length="420" mass="46596">MLSHRTKSKRVLAVSYGGGHVLMLIPVLTYLESQGYDIQVLGLTTAAAPLRNAGFSPLGFRDILRPEDTRAIEHGTRLAEEMHQGNKVNSLEESIAYLGLSYADLEDQLGIEAAQQEFERIGRQSFLPLNPLRRFFDWLQPDVLLTTNSPRAELASIRIAAERGIPSVGVLDLFGLGSHNDIPADYVCVPFLQAAENLVNRGLKQSAMTVTGNPNFDWVYQSSITESNAPVWRQDHQIQSDDLLALYAMKPGWDEVEELIVCCLERALALKPELKVSVRPHPNSNRQVAENVIRRLGAAAFLDDTTPLPLATEACDILITHKSTVAVEAALFGKQVALFHSNRDYSSYAIPLNLYDWGTFSTTVEEGIKVLTSLQKDSEEVRQQRGAKVRKAWNCDGLCHKRIAKVVIQALVPKTQDKVA</sequence>
<reference evidence="2 3" key="1">
    <citation type="journal article" date="2018" name="Nat. Biotechnol.">
        <title>A standardized bacterial taxonomy based on genome phylogeny substantially revises the tree of life.</title>
        <authorList>
            <person name="Parks D.H."/>
            <person name="Chuvochina M."/>
            <person name="Waite D.W."/>
            <person name="Rinke C."/>
            <person name="Skarshewski A."/>
            <person name="Chaumeil P.A."/>
            <person name="Hugenholtz P."/>
        </authorList>
    </citation>
    <scope>NUCLEOTIDE SEQUENCE [LARGE SCALE GENOMIC DNA]</scope>
    <source>
        <strain evidence="2">UBA9375</strain>
    </source>
</reference>
<evidence type="ECO:0008006" key="4">
    <source>
        <dbReference type="Google" id="ProtNLM"/>
    </source>
</evidence>
<dbReference type="Proteomes" id="UP000263642">
    <property type="component" value="Unassembled WGS sequence"/>
</dbReference>
<accession>A0A3D3RD38</accession>
<organism evidence="2 3">
    <name type="scientific">Gimesia maris</name>
    <dbReference type="NCBI Taxonomy" id="122"/>
    <lineage>
        <taxon>Bacteria</taxon>
        <taxon>Pseudomonadati</taxon>
        <taxon>Planctomycetota</taxon>
        <taxon>Planctomycetia</taxon>
        <taxon>Planctomycetales</taxon>
        <taxon>Planctomycetaceae</taxon>
        <taxon>Gimesia</taxon>
    </lineage>
</organism>
<evidence type="ECO:0000313" key="2">
    <source>
        <dbReference type="EMBL" id="HCO26733.1"/>
    </source>
</evidence>
<dbReference type="AlphaFoldDB" id="A0A3D3RD38"/>
<evidence type="ECO:0000313" key="3">
    <source>
        <dbReference type="Proteomes" id="UP000263642"/>
    </source>
</evidence>
<evidence type="ECO:0000256" key="1">
    <source>
        <dbReference type="SAM" id="Phobius"/>
    </source>
</evidence>
<keyword evidence="1" id="KW-0472">Membrane</keyword>
<comment type="caution">
    <text evidence="2">The sequence shown here is derived from an EMBL/GenBank/DDBJ whole genome shotgun (WGS) entry which is preliminary data.</text>
</comment>
<gene>
    <name evidence="2" type="ORF">DIT97_28350</name>
</gene>
<feature type="transmembrane region" description="Helical" evidence="1">
    <location>
        <begin position="12"/>
        <end position="31"/>
    </location>
</feature>
<proteinExistence type="predicted"/>